<name>A0A7X0VS69_9CLOT</name>
<dbReference type="GO" id="GO:0016036">
    <property type="term" value="P:cellular response to phosphate starvation"/>
    <property type="evidence" value="ECO:0007669"/>
    <property type="project" value="TreeGrafter"/>
</dbReference>
<evidence type="ECO:0000259" key="7">
    <source>
        <dbReference type="PROSITE" id="PS50109"/>
    </source>
</evidence>
<keyword evidence="5 8" id="KW-0418">Kinase</keyword>
<dbReference type="SUPFAM" id="SSF55874">
    <property type="entry name" value="ATPase domain of HSP90 chaperone/DNA topoisomerase II/histidine kinase"/>
    <property type="match status" value="1"/>
</dbReference>
<dbReference type="CDD" id="cd00075">
    <property type="entry name" value="HATPase"/>
    <property type="match status" value="1"/>
</dbReference>
<dbReference type="InterPro" id="IPR003594">
    <property type="entry name" value="HATPase_dom"/>
</dbReference>
<dbReference type="PROSITE" id="PS50109">
    <property type="entry name" value="HIS_KIN"/>
    <property type="match status" value="1"/>
</dbReference>
<dbReference type="GO" id="GO:0000155">
    <property type="term" value="F:phosphorelay sensor kinase activity"/>
    <property type="evidence" value="ECO:0007669"/>
    <property type="project" value="TreeGrafter"/>
</dbReference>
<dbReference type="RefSeq" id="WP_185165236.1">
    <property type="nucleotide sequence ID" value="NZ_JACKWY010000011.1"/>
</dbReference>
<dbReference type="GO" id="GO:0005886">
    <property type="term" value="C:plasma membrane"/>
    <property type="evidence" value="ECO:0007669"/>
    <property type="project" value="TreeGrafter"/>
</dbReference>
<dbReference type="Proteomes" id="UP000585258">
    <property type="component" value="Unassembled WGS sequence"/>
</dbReference>
<organism evidence="8 9">
    <name type="scientific">Clostridium gasigenes</name>
    <dbReference type="NCBI Taxonomy" id="94869"/>
    <lineage>
        <taxon>Bacteria</taxon>
        <taxon>Bacillati</taxon>
        <taxon>Bacillota</taxon>
        <taxon>Clostridia</taxon>
        <taxon>Eubacteriales</taxon>
        <taxon>Clostridiaceae</taxon>
        <taxon>Clostridium</taxon>
    </lineage>
</organism>
<accession>A0A7X0VS69</accession>
<dbReference type="InterPro" id="IPR005467">
    <property type="entry name" value="His_kinase_dom"/>
</dbReference>
<comment type="catalytic activity">
    <reaction evidence="1">
        <text>ATP + protein L-histidine = ADP + protein N-phospho-L-histidine.</text>
        <dbReference type="EC" id="2.7.13.3"/>
    </reaction>
</comment>
<reference evidence="8 9" key="1">
    <citation type="submission" date="2020-08" db="EMBL/GenBank/DDBJ databases">
        <title>Clostridia isolated from Swiss meat.</title>
        <authorList>
            <person name="Wambui J."/>
            <person name="Stevens M.J.A."/>
            <person name="Stephan R."/>
        </authorList>
    </citation>
    <scope>NUCLEOTIDE SEQUENCE [LARGE SCALE GENOMIC DNA]</scope>
    <source>
        <strain evidence="8 9">CM001</strain>
    </source>
</reference>
<dbReference type="EMBL" id="JACKWY010000011">
    <property type="protein sequence ID" value="MBB6716132.1"/>
    <property type="molecule type" value="Genomic_DNA"/>
</dbReference>
<dbReference type="Pfam" id="PF02518">
    <property type="entry name" value="HATPase_c"/>
    <property type="match status" value="1"/>
</dbReference>
<protein>
    <recommendedName>
        <fullName evidence="3">histidine kinase</fullName>
        <ecNumber evidence="3">2.7.13.3</ecNumber>
    </recommendedName>
</protein>
<proteinExistence type="predicted"/>
<keyword evidence="4" id="KW-0808">Transferase</keyword>
<evidence type="ECO:0000256" key="1">
    <source>
        <dbReference type="ARBA" id="ARBA00000085"/>
    </source>
</evidence>
<evidence type="ECO:0000256" key="2">
    <source>
        <dbReference type="ARBA" id="ARBA00004370"/>
    </source>
</evidence>
<keyword evidence="6" id="KW-0902">Two-component regulatory system</keyword>
<dbReference type="SMART" id="SM00387">
    <property type="entry name" value="HATPase_c"/>
    <property type="match status" value="1"/>
</dbReference>
<dbReference type="PANTHER" id="PTHR45453:SF3">
    <property type="entry name" value="HISTIDINE KINASE"/>
    <property type="match status" value="1"/>
</dbReference>
<feature type="domain" description="Histidine kinase" evidence="7">
    <location>
        <begin position="1"/>
        <end position="107"/>
    </location>
</feature>
<dbReference type="PANTHER" id="PTHR45453">
    <property type="entry name" value="PHOSPHATE REGULON SENSOR PROTEIN PHOR"/>
    <property type="match status" value="1"/>
</dbReference>
<evidence type="ECO:0000256" key="4">
    <source>
        <dbReference type="ARBA" id="ARBA00022679"/>
    </source>
</evidence>
<evidence type="ECO:0000256" key="6">
    <source>
        <dbReference type="ARBA" id="ARBA00023012"/>
    </source>
</evidence>
<evidence type="ECO:0000313" key="9">
    <source>
        <dbReference type="Proteomes" id="UP000585258"/>
    </source>
</evidence>
<dbReference type="InterPro" id="IPR050351">
    <property type="entry name" value="BphY/WalK/GraS-like"/>
</dbReference>
<dbReference type="InterPro" id="IPR036890">
    <property type="entry name" value="HATPase_C_sf"/>
</dbReference>
<dbReference type="GO" id="GO:0004721">
    <property type="term" value="F:phosphoprotein phosphatase activity"/>
    <property type="evidence" value="ECO:0007669"/>
    <property type="project" value="TreeGrafter"/>
</dbReference>
<dbReference type="EC" id="2.7.13.3" evidence="3"/>
<comment type="subcellular location">
    <subcellularLocation>
        <location evidence="2">Membrane</location>
    </subcellularLocation>
</comment>
<sequence>MEQILINLIDNAIKYTKEDIIEINLSKVKDGIIFRSKNTCNTIPDNIKEKLLEPFVKYNSYKEVEKSLITGSGLGLYLCNEIAKRNDFILTYEILQQEIAFDLIVTI</sequence>
<dbReference type="Gene3D" id="3.30.565.10">
    <property type="entry name" value="Histidine kinase-like ATPase, C-terminal domain"/>
    <property type="match status" value="1"/>
</dbReference>
<evidence type="ECO:0000256" key="5">
    <source>
        <dbReference type="ARBA" id="ARBA00022777"/>
    </source>
</evidence>
<evidence type="ECO:0000313" key="8">
    <source>
        <dbReference type="EMBL" id="MBB6716132.1"/>
    </source>
</evidence>
<gene>
    <name evidence="8" type="ORF">H7E68_15620</name>
</gene>
<dbReference type="AlphaFoldDB" id="A0A7X0VS69"/>
<comment type="caution">
    <text evidence="8">The sequence shown here is derived from an EMBL/GenBank/DDBJ whole genome shotgun (WGS) entry which is preliminary data.</text>
</comment>
<evidence type="ECO:0000256" key="3">
    <source>
        <dbReference type="ARBA" id="ARBA00012438"/>
    </source>
</evidence>